<evidence type="ECO:0000313" key="2">
    <source>
        <dbReference type="Proteomes" id="UP000037035"/>
    </source>
</evidence>
<gene>
    <name evidence="1" type="ORF">VP01_439g1</name>
</gene>
<name>A0A0L6UQI1_9BASI</name>
<sequence>MQVPQKQPWENIIVMILQTRKLFSINAQDIWIATFSFLNLKMLYMVSFIIPKLQLNIPIYIDIFWDRFLLLFLQTFQIISEMFQKKDELWHFPGSAGNGPLVPLWPPKDLCCNGGMTGRGLQSTDSRLHCFFFTFFFKGAWKFKAIPMYQIPLVFSVRIQQLILYQHPSSYKYSSFSPSMLYPFTFNHPLITHLTNNPLYSLTNKFIIFSYQLIYQINTHTPGIATLAMLDIPHAPVWTELCRAPCIYTTLKRPLVPILTTNATGFRKKNKNLSVVLVEPPKLKLKLTKFPVSGVVLVLVVKKATLTCVSATLTCSVVHKSAMLTCSIASAKLTLHVSVTTANKTNQIKKKMIDTQYDDRLAAWERKPQCICSTSAPHTKLQDSYSAPGLINDHQMTCDTKLLN</sequence>
<accession>A0A0L6UQI1</accession>
<proteinExistence type="predicted"/>
<dbReference type="VEuPathDB" id="FungiDB:VP01_439g1"/>
<keyword evidence="2" id="KW-1185">Reference proteome</keyword>
<dbReference type="EMBL" id="LAVV01009501">
    <property type="protein sequence ID" value="KNZ50487.1"/>
    <property type="molecule type" value="Genomic_DNA"/>
</dbReference>
<dbReference type="Proteomes" id="UP000037035">
    <property type="component" value="Unassembled WGS sequence"/>
</dbReference>
<evidence type="ECO:0000313" key="1">
    <source>
        <dbReference type="EMBL" id="KNZ50487.1"/>
    </source>
</evidence>
<reference evidence="1 2" key="1">
    <citation type="submission" date="2015-08" db="EMBL/GenBank/DDBJ databases">
        <title>Next Generation Sequencing and Analysis of the Genome of Puccinia sorghi L Schw, the Causal Agent of Maize Common Rust.</title>
        <authorList>
            <person name="Rochi L."/>
            <person name="Burguener G."/>
            <person name="Darino M."/>
            <person name="Turjanski A."/>
            <person name="Kreff E."/>
            <person name="Dieguez M.J."/>
            <person name="Sacco F."/>
        </authorList>
    </citation>
    <scope>NUCLEOTIDE SEQUENCE [LARGE SCALE GENOMIC DNA]</scope>
    <source>
        <strain evidence="1 2">RO10H11247</strain>
    </source>
</reference>
<comment type="caution">
    <text evidence="1">The sequence shown here is derived from an EMBL/GenBank/DDBJ whole genome shotgun (WGS) entry which is preliminary data.</text>
</comment>
<protein>
    <submittedName>
        <fullName evidence="1">Uncharacterized protein</fullName>
    </submittedName>
</protein>
<dbReference type="AlphaFoldDB" id="A0A0L6UQI1"/>
<organism evidence="1 2">
    <name type="scientific">Puccinia sorghi</name>
    <dbReference type="NCBI Taxonomy" id="27349"/>
    <lineage>
        <taxon>Eukaryota</taxon>
        <taxon>Fungi</taxon>
        <taxon>Dikarya</taxon>
        <taxon>Basidiomycota</taxon>
        <taxon>Pucciniomycotina</taxon>
        <taxon>Pucciniomycetes</taxon>
        <taxon>Pucciniales</taxon>
        <taxon>Pucciniaceae</taxon>
        <taxon>Puccinia</taxon>
    </lineage>
</organism>